<dbReference type="RefSeq" id="WP_159159550.1">
    <property type="nucleotide sequence ID" value="NZ_CP063360.1"/>
</dbReference>
<dbReference type="Pfam" id="PF09643">
    <property type="entry name" value="YopX"/>
    <property type="match status" value="1"/>
</dbReference>
<dbReference type="EMBL" id="CABWLH010000009">
    <property type="protein sequence ID" value="VXB25757.1"/>
    <property type="molecule type" value="Genomic_DNA"/>
</dbReference>
<dbReference type="InterPro" id="IPR023385">
    <property type="entry name" value="YopX-like_C"/>
</dbReference>
<reference evidence="2 3" key="1">
    <citation type="submission" date="2019-10" db="EMBL/GenBank/DDBJ databases">
        <authorList>
            <person name="Karimi E."/>
        </authorList>
    </citation>
    <scope>NUCLEOTIDE SEQUENCE [LARGE SCALE GENOMIC DNA]</scope>
    <source>
        <strain evidence="2">Bacillus sp. 348</strain>
    </source>
</reference>
<dbReference type="AlphaFoldDB" id="A0A653P7P7"/>
<evidence type="ECO:0000313" key="3">
    <source>
        <dbReference type="Proteomes" id="UP000433089"/>
    </source>
</evidence>
<name>A0A653P7P7_BACAB</name>
<sequence>MFYNVQSGIYMVPDEFESFNDILGLARYKGIEVIGNIYQNSDLLEETQ</sequence>
<organism evidence="2 3">
    <name type="scientific">Bacillus altitudinis</name>
    <dbReference type="NCBI Taxonomy" id="293387"/>
    <lineage>
        <taxon>Bacteria</taxon>
        <taxon>Bacillati</taxon>
        <taxon>Bacillota</taxon>
        <taxon>Bacilli</taxon>
        <taxon>Bacillales</taxon>
        <taxon>Bacillaceae</taxon>
        <taxon>Bacillus</taxon>
    </lineage>
</organism>
<protein>
    <recommendedName>
        <fullName evidence="1">YopX protein domain-containing protein</fullName>
    </recommendedName>
</protein>
<dbReference type="SUPFAM" id="SSF159006">
    <property type="entry name" value="YopX-like"/>
    <property type="match status" value="1"/>
</dbReference>
<evidence type="ECO:0000259" key="1">
    <source>
        <dbReference type="Pfam" id="PF09643"/>
    </source>
</evidence>
<accession>A0A653P7P7</accession>
<dbReference type="InterPro" id="IPR019096">
    <property type="entry name" value="YopX_protein"/>
</dbReference>
<gene>
    <name evidence="2" type="ORF">BACI348_40301</name>
</gene>
<feature type="domain" description="YopX protein" evidence="1">
    <location>
        <begin position="26"/>
        <end position="45"/>
    </location>
</feature>
<dbReference type="Proteomes" id="UP000433089">
    <property type="component" value="Unassembled WGS sequence"/>
</dbReference>
<dbReference type="Gene3D" id="2.30.30.290">
    <property type="entry name" value="YopX-like domains"/>
    <property type="match status" value="1"/>
</dbReference>
<proteinExistence type="predicted"/>
<evidence type="ECO:0000313" key="2">
    <source>
        <dbReference type="EMBL" id="VXB25757.1"/>
    </source>
</evidence>